<dbReference type="STRING" id="158607.A0A2P5IB26"/>
<dbReference type="InterPro" id="IPR050852">
    <property type="entry name" value="Queuine_tRNA-ribosyltrfase"/>
</dbReference>
<dbReference type="PANTHER" id="PTHR46064:SF1">
    <property type="entry name" value="QUEUINE TRNA-RIBOSYLTRANSFERASE ACCESSORY SUBUNIT 2"/>
    <property type="match status" value="1"/>
</dbReference>
<dbReference type="PANTHER" id="PTHR46064">
    <property type="entry name" value="QUEUINE TRNA-RIBOSYLTRANSFERASE ACCESSORY SUBUNIT 2"/>
    <property type="match status" value="1"/>
</dbReference>
<evidence type="ECO:0000256" key="2">
    <source>
        <dbReference type="ARBA" id="ARBA00022694"/>
    </source>
</evidence>
<dbReference type="InterPro" id="IPR002616">
    <property type="entry name" value="tRNA_ribo_trans-like"/>
</dbReference>
<reference evidence="7" key="1">
    <citation type="submission" date="2017-09" db="EMBL/GenBank/DDBJ databases">
        <title>Polyketide synthases of a Diaporthe helianthi virulent isolate.</title>
        <authorList>
            <person name="Baroncelli R."/>
        </authorList>
    </citation>
    <scope>NUCLEOTIDE SEQUENCE [LARGE SCALE GENOMIC DNA]</scope>
    <source>
        <strain evidence="7">7/96</strain>
    </source>
</reference>
<evidence type="ECO:0000256" key="1">
    <source>
        <dbReference type="ARBA" id="ARBA00022490"/>
    </source>
</evidence>
<protein>
    <recommendedName>
        <fullName evidence="5">Queuine tRNA-ribosyltransferase accessory subunit 2</fullName>
    </recommendedName>
    <alternativeName>
        <fullName evidence="5">Queuine tRNA-ribosyltransferase domain-containing protein 1</fullName>
    </alternativeName>
</protein>
<keyword evidence="2 5" id="KW-0819">tRNA processing</keyword>
<evidence type="ECO:0000259" key="6">
    <source>
        <dbReference type="Pfam" id="PF01702"/>
    </source>
</evidence>
<dbReference type="HAMAP" id="MF_03043">
    <property type="entry name" value="QTRT2"/>
    <property type="match status" value="1"/>
</dbReference>
<keyword evidence="4 5" id="KW-0862">Zinc</keyword>
<dbReference type="InterPro" id="IPR036511">
    <property type="entry name" value="TGT-like_sf"/>
</dbReference>
<comment type="subcellular location">
    <subcellularLocation>
        <location evidence="5">Cytoplasm</location>
    </subcellularLocation>
</comment>
<dbReference type="AlphaFoldDB" id="A0A2P5IB26"/>
<dbReference type="EMBL" id="MAVT02000093">
    <property type="protein sequence ID" value="POS79715.1"/>
    <property type="molecule type" value="Genomic_DNA"/>
</dbReference>
<dbReference type="Pfam" id="PF01702">
    <property type="entry name" value="TGT"/>
    <property type="match status" value="1"/>
</dbReference>
<dbReference type="InterPro" id="IPR028592">
    <property type="entry name" value="QTRTD1"/>
</dbReference>
<feature type="binding site" evidence="5">
    <location>
        <position position="377"/>
    </location>
    <ligand>
        <name>Zn(2+)</name>
        <dbReference type="ChEBI" id="CHEBI:29105"/>
    </ligand>
</feature>
<feature type="binding site" evidence="5">
    <location>
        <position position="346"/>
    </location>
    <ligand>
        <name>Zn(2+)</name>
        <dbReference type="ChEBI" id="CHEBI:29105"/>
    </ligand>
</feature>
<dbReference type="SUPFAM" id="SSF51713">
    <property type="entry name" value="tRNA-guanine transglycosylase"/>
    <property type="match status" value="1"/>
</dbReference>
<evidence type="ECO:0000256" key="3">
    <source>
        <dbReference type="ARBA" id="ARBA00022723"/>
    </source>
</evidence>
<gene>
    <name evidence="7" type="ORF">DHEL01_v201888</name>
</gene>
<organism evidence="7 8">
    <name type="scientific">Diaporthe helianthi</name>
    <dbReference type="NCBI Taxonomy" id="158607"/>
    <lineage>
        <taxon>Eukaryota</taxon>
        <taxon>Fungi</taxon>
        <taxon>Dikarya</taxon>
        <taxon>Ascomycota</taxon>
        <taxon>Pezizomycotina</taxon>
        <taxon>Sordariomycetes</taxon>
        <taxon>Sordariomycetidae</taxon>
        <taxon>Diaporthales</taxon>
        <taxon>Diaporthaceae</taxon>
        <taxon>Diaporthe</taxon>
    </lineage>
</organism>
<comment type="caution">
    <text evidence="7">The sequence shown here is derived from an EMBL/GenBank/DDBJ whole genome shotgun (WGS) entry which is preliminary data.</text>
</comment>
<evidence type="ECO:0000313" key="7">
    <source>
        <dbReference type="EMBL" id="POS79715.1"/>
    </source>
</evidence>
<evidence type="ECO:0000256" key="5">
    <source>
        <dbReference type="HAMAP-Rule" id="MF_03043"/>
    </source>
</evidence>
<comment type="similarity">
    <text evidence="5">Belongs to the queuine tRNA-ribosyltransferase family. QTRT2 subfamily.</text>
</comment>
<dbReference type="InParanoid" id="A0A2P5IB26"/>
<dbReference type="GO" id="GO:0008479">
    <property type="term" value="F:tRNA-guanosine(34) queuine transglycosylase activity"/>
    <property type="evidence" value="ECO:0007669"/>
    <property type="project" value="UniProtKB-UniRule"/>
</dbReference>
<keyword evidence="8" id="KW-1185">Reference proteome</keyword>
<comment type="subunit">
    <text evidence="5">Heterodimer of a catalytic subunit and an accessory subunit.</text>
</comment>
<dbReference type="GO" id="GO:0005737">
    <property type="term" value="C:cytoplasm"/>
    <property type="evidence" value="ECO:0007669"/>
    <property type="project" value="UniProtKB-SubCell"/>
</dbReference>
<keyword evidence="3 5" id="KW-0479">Metal-binding</keyword>
<dbReference type="Proteomes" id="UP000094444">
    <property type="component" value="Unassembled WGS sequence"/>
</dbReference>
<sequence>MSEEGRPEGMRFETLKVAGGDGLVARLGRLALPQRQAVDTPNYFAVASRGVVPHLTPDNIAKYGGFSGTYIAMEDMVEKSQKRITRIPAVHKAPAADGKRLHAFTALSPSSVSILGPRRVPAVKAPIGNSDNYIQIFTSNGFQALRNPDYINAIKTLKPDIAIPMADIIYGSNTTPQSKSIHRMCERTEEWMSEVHRSLDLDELRSSNTSIFAPTLPAPYPMQWEYLSRLSDDMADMLSGLAIYDVDILPDLANYPALTPLARLSLDPPATPHDILRQVALGIDTFLLPFINTTSDAGVAMAFTFPAPTTAQQQTNTDSGTGLLPLGTDLTDPENTTSLAPLAPCCTCYACTHHHRAYLHHLLNAREMLAWTLLQIHNHHAVAGLFGAVRASLARGSFEDDRRAFQRAYEAELPPGMGTRPRARGYHFKSEGGDEKRNKPAWGHLDADKDGDVEMEMDMEKEKVVAVAEKLRAGVMETPLVPDGVVDEADLAREGFAEIDIKKAQAQ</sequence>
<accession>A0A2P5IB26</accession>
<dbReference type="Gene3D" id="3.20.20.105">
    <property type="entry name" value="Queuine tRNA-ribosyltransferase-like"/>
    <property type="match status" value="1"/>
</dbReference>
<feature type="binding site" evidence="5">
    <location>
        <position position="348"/>
    </location>
    <ligand>
        <name>Zn(2+)</name>
        <dbReference type="ChEBI" id="CHEBI:29105"/>
    </ligand>
</feature>
<keyword evidence="1 5" id="KW-0963">Cytoplasm</keyword>
<proteinExistence type="inferred from homology"/>
<evidence type="ECO:0000256" key="4">
    <source>
        <dbReference type="ARBA" id="ARBA00022833"/>
    </source>
</evidence>
<feature type="domain" description="tRNA-guanine(15) transglycosylase-like" evidence="6">
    <location>
        <begin position="25"/>
        <end position="410"/>
    </location>
</feature>
<name>A0A2P5IB26_DIAHE</name>
<dbReference type="GO" id="GO:0006400">
    <property type="term" value="P:tRNA modification"/>
    <property type="evidence" value="ECO:0007669"/>
    <property type="project" value="InterPro"/>
</dbReference>
<dbReference type="OrthoDB" id="27601at2759"/>
<feature type="binding site" evidence="5">
    <location>
        <position position="351"/>
    </location>
    <ligand>
        <name>Zn(2+)</name>
        <dbReference type="ChEBI" id="CHEBI:29105"/>
    </ligand>
</feature>
<evidence type="ECO:0000313" key="8">
    <source>
        <dbReference type="Proteomes" id="UP000094444"/>
    </source>
</evidence>
<comment type="function">
    <text evidence="5">Non-catalytic subunit of the queuine tRNA-ribosyltransferase (TGT) that catalyzes the base-exchange of a guanine (G) residue with queuine (Q) at position 34 (anticodon wobble position) in tRNAs with GU(N) anticodons (tRNA-Asp, -Asn, -His and -Tyr), resulting in the hypermodified nucleoside queuosine (7-(((4,5-cis-dihydroxy-2-cyclopenten-1-yl)amino)methyl)-7-deazaguanosine).</text>
</comment>
<dbReference type="GO" id="GO:0046872">
    <property type="term" value="F:metal ion binding"/>
    <property type="evidence" value="ECO:0007669"/>
    <property type="project" value="UniProtKB-KW"/>
</dbReference>
<comment type="cofactor">
    <cofactor evidence="5">
        <name>Zn(2+)</name>
        <dbReference type="ChEBI" id="CHEBI:29105"/>
    </cofactor>
    <text evidence="5">Binds 1 zinc ion per subunit.</text>
</comment>